<dbReference type="Proteomes" id="UP000746503">
    <property type="component" value="Unassembled WGS sequence"/>
</dbReference>
<evidence type="ECO:0000256" key="1">
    <source>
        <dbReference type="ARBA" id="ARBA00022679"/>
    </source>
</evidence>
<organism evidence="5 6">
    <name type="scientific">Streptomyces spiramenti</name>
    <dbReference type="NCBI Taxonomy" id="2720606"/>
    <lineage>
        <taxon>Bacteria</taxon>
        <taxon>Bacillati</taxon>
        <taxon>Actinomycetota</taxon>
        <taxon>Actinomycetes</taxon>
        <taxon>Kitasatosporales</taxon>
        <taxon>Streptomycetaceae</taxon>
        <taxon>Streptomyces</taxon>
    </lineage>
</organism>
<dbReference type="InterPro" id="IPR000182">
    <property type="entry name" value="GNAT_dom"/>
</dbReference>
<dbReference type="PROSITE" id="PS51186">
    <property type="entry name" value="GNAT"/>
    <property type="match status" value="1"/>
</dbReference>
<evidence type="ECO:0000259" key="4">
    <source>
        <dbReference type="PROSITE" id="PS51186"/>
    </source>
</evidence>
<protein>
    <submittedName>
        <fullName evidence="5">GNAT family N-acetyltransferase</fullName>
    </submittedName>
</protein>
<dbReference type="Pfam" id="PF00583">
    <property type="entry name" value="Acetyltransf_1"/>
    <property type="match status" value="1"/>
</dbReference>
<reference evidence="5 6" key="1">
    <citation type="submission" date="2020-03" db="EMBL/GenBank/DDBJ databases">
        <title>Draft genome of Streptomyces sp. ventii, isolated from the Axial Seamount in the Pacific Ocean, and resequencing of the two type strains Streptomyces lonarensis strain NCL 716 and Streptomyces bohaiensis strain 11A07.</title>
        <authorList>
            <person name="Loughran R.M."/>
            <person name="Pfannmuller K.M."/>
            <person name="Wasson B.J."/>
            <person name="Deadmond M.C."/>
            <person name="Paddock B.E."/>
            <person name="Koyack M.J."/>
            <person name="Gallegos D.A."/>
            <person name="Mitchell E.A."/>
            <person name="Ushijima B."/>
            <person name="Saw J.H."/>
            <person name="Mcphail K.L."/>
            <person name="Videau P."/>
        </authorList>
    </citation>
    <scope>NUCLEOTIDE SEQUENCE [LARGE SCALE GENOMIC DNA]</scope>
    <source>
        <strain evidence="6">5675061</strain>
    </source>
</reference>
<evidence type="ECO:0000256" key="3">
    <source>
        <dbReference type="SAM" id="MobiDB-lite"/>
    </source>
</evidence>
<feature type="region of interest" description="Disordered" evidence="3">
    <location>
        <begin position="162"/>
        <end position="205"/>
    </location>
</feature>
<name>A0ABX1AJ76_9ACTN</name>
<evidence type="ECO:0000256" key="2">
    <source>
        <dbReference type="ARBA" id="ARBA00023315"/>
    </source>
</evidence>
<sequence length="205" mass="22522">MPRGSPLRAVRPADSINRMEYQLRASRGDDWQRYRELRLSALRDPAAPVSFFEPIQEALDRSPEGWRQRAASHLLRTTFVVERGSDGDWVGMATALLTEGGHVHVVGVFLLPAQRGTGVAEDLLAAAVAWAGRREVRLDVHEDNARAARFYRRLGFRPTGRMVPDPRCPERRTVEMTLSEPPGGAAEGAAGGPRRSATGATDRSG</sequence>
<feature type="domain" description="N-acetyltransferase" evidence="4">
    <location>
        <begin position="21"/>
        <end position="181"/>
    </location>
</feature>
<accession>A0ABX1AJ76</accession>
<gene>
    <name evidence="5" type="ORF">HCJ92_12895</name>
</gene>
<dbReference type="InterPro" id="IPR016181">
    <property type="entry name" value="Acyl_CoA_acyltransferase"/>
</dbReference>
<dbReference type="EMBL" id="JAAVJB010000091">
    <property type="protein sequence ID" value="NJP67169.1"/>
    <property type="molecule type" value="Genomic_DNA"/>
</dbReference>
<keyword evidence="2" id="KW-0012">Acyltransferase</keyword>
<evidence type="ECO:0000313" key="5">
    <source>
        <dbReference type="EMBL" id="NJP67169.1"/>
    </source>
</evidence>
<evidence type="ECO:0000313" key="6">
    <source>
        <dbReference type="Proteomes" id="UP000746503"/>
    </source>
</evidence>
<keyword evidence="6" id="KW-1185">Reference proteome</keyword>
<dbReference type="SUPFAM" id="SSF55729">
    <property type="entry name" value="Acyl-CoA N-acyltransferases (Nat)"/>
    <property type="match status" value="1"/>
</dbReference>
<comment type="caution">
    <text evidence="5">The sequence shown here is derived from an EMBL/GenBank/DDBJ whole genome shotgun (WGS) entry which is preliminary data.</text>
</comment>
<dbReference type="PANTHER" id="PTHR43877">
    <property type="entry name" value="AMINOALKYLPHOSPHONATE N-ACETYLTRANSFERASE-RELATED-RELATED"/>
    <property type="match status" value="1"/>
</dbReference>
<proteinExistence type="predicted"/>
<dbReference type="Gene3D" id="3.40.630.30">
    <property type="match status" value="1"/>
</dbReference>
<dbReference type="InterPro" id="IPR050832">
    <property type="entry name" value="Bact_Acetyltransf"/>
</dbReference>
<dbReference type="CDD" id="cd04301">
    <property type="entry name" value="NAT_SF"/>
    <property type="match status" value="1"/>
</dbReference>
<keyword evidence="1" id="KW-0808">Transferase</keyword>